<organism evidence="2 4">
    <name type="scientific">Leucobacter chromiiresistens</name>
    <dbReference type="NCBI Taxonomy" id="1079994"/>
    <lineage>
        <taxon>Bacteria</taxon>
        <taxon>Bacillati</taxon>
        <taxon>Actinomycetota</taxon>
        <taxon>Actinomycetes</taxon>
        <taxon>Micrococcales</taxon>
        <taxon>Microbacteriaceae</taxon>
        <taxon>Leucobacter</taxon>
    </lineage>
</organism>
<dbReference type="Proteomes" id="UP000182690">
    <property type="component" value="Unassembled WGS sequence"/>
</dbReference>
<dbReference type="AlphaFoldDB" id="A0A1H0XQ12"/>
<sequence length="89" mass="9635">MDINVIAGVAAFLIAALLLRLATHRYEKALEHRAEAANMLAEARDERADAVRINAETAGMLAHAPISADEARRIYADLADPRRAEAGVK</sequence>
<evidence type="ECO:0000256" key="1">
    <source>
        <dbReference type="SAM" id="Phobius"/>
    </source>
</evidence>
<gene>
    <name evidence="2" type="ORF">SAMN04488565_0027</name>
    <name evidence="3" type="ORF">SAMN04488565_2637</name>
</gene>
<feature type="transmembrane region" description="Helical" evidence="1">
    <location>
        <begin position="6"/>
        <end position="23"/>
    </location>
</feature>
<accession>A0A1H0XQ12</accession>
<protein>
    <submittedName>
        <fullName evidence="2">Uncharacterized protein</fullName>
    </submittedName>
</protein>
<dbReference type="EMBL" id="FNKB01000002">
    <property type="protein sequence ID" value="SDQ47935.1"/>
    <property type="molecule type" value="Genomic_DNA"/>
</dbReference>
<name>A0A1H0XQ12_9MICO</name>
<dbReference type="RefSeq" id="WP_010156236.1">
    <property type="nucleotide sequence ID" value="NZ_FNKB01000001.1"/>
</dbReference>
<dbReference type="EMBL" id="FNKB01000001">
    <property type="protein sequence ID" value="SDQ04955.1"/>
    <property type="molecule type" value="Genomic_DNA"/>
</dbReference>
<evidence type="ECO:0000313" key="3">
    <source>
        <dbReference type="EMBL" id="SDQ47935.1"/>
    </source>
</evidence>
<dbReference type="STRING" id="1079994.SAMN04488565_0027"/>
<reference evidence="2 4" key="1">
    <citation type="submission" date="2016-10" db="EMBL/GenBank/DDBJ databases">
        <authorList>
            <person name="de Groot N.N."/>
        </authorList>
    </citation>
    <scope>NUCLEOTIDE SEQUENCE [LARGE SCALE GENOMIC DNA]</scope>
    <source>
        <strain evidence="2 4">DSM 22788</strain>
    </source>
</reference>
<evidence type="ECO:0000313" key="2">
    <source>
        <dbReference type="EMBL" id="SDQ04955.1"/>
    </source>
</evidence>
<evidence type="ECO:0000313" key="4">
    <source>
        <dbReference type="Proteomes" id="UP000182690"/>
    </source>
</evidence>
<proteinExistence type="predicted"/>
<keyword evidence="1" id="KW-1133">Transmembrane helix</keyword>
<keyword evidence="1" id="KW-0472">Membrane</keyword>
<keyword evidence="1" id="KW-0812">Transmembrane</keyword>